<evidence type="ECO:0000313" key="2">
    <source>
        <dbReference type="EMBL" id="KAK3293020.1"/>
    </source>
</evidence>
<evidence type="ECO:0000313" key="3">
    <source>
        <dbReference type="Proteomes" id="UP001278766"/>
    </source>
</evidence>
<dbReference type="GeneID" id="87843721"/>
<comment type="caution">
    <text evidence="2">The sequence shown here is derived from an EMBL/GenBank/DDBJ whole genome shotgun (WGS) entry which is preliminary data.</text>
</comment>
<evidence type="ECO:0000256" key="1">
    <source>
        <dbReference type="SAM" id="SignalP"/>
    </source>
</evidence>
<reference evidence="2" key="2">
    <citation type="submission" date="2023-06" db="EMBL/GenBank/DDBJ databases">
        <authorList>
            <consortium name="Lawrence Berkeley National Laboratory"/>
            <person name="Haridas S."/>
            <person name="Hensen N."/>
            <person name="Bonometti L."/>
            <person name="Westerberg I."/>
            <person name="Brannstrom I.O."/>
            <person name="Guillou S."/>
            <person name="Cros-Aarteil S."/>
            <person name="Calhoun S."/>
            <person name="Kuo A."/>
            <person name="Mondo S."/>
            <person name="Pangilinan J."/>
            <person name="Riley R."/>
            <person name="Labutti K."/>
            <person name="Andreopoulos B."/>
            <person name="Lipzen A."/>
            <person name="Chen C."/>
            <person name="Yanf M."/>
            <person name="Daum C."/>
            <person name="Ng V."/>
            <person name="Clum A."/>
            <person name="Steindorff A."/>
            <person name="Ohm R."/>
            <person name="Martin F."/>
            <person name="Silar P."/>
            <person name="Natvig D."/>
            <person name="Lalanne C."/>
            <person name="Gautier V."/>
            <person name="Ament-Velasquez S.L."/>
            <person name="Kruys A."/>
            <person name="Hutchinson M.I."/>
            <person name="Powell A.J."/>
            <person name="Barry K."/>
            <person name="Miller A.N."/>
            <person name="Grigoriev I.V."/>
            <person name="Debuchy R."/>
            <person name="Gladieux P."/>
            <person name="Thoren M.H."/>
            <person name="Johannesson H."/>
        </authorList>
    </citation>
    <scope>NUCLEOTIDE SEQUENCE</scope>
    <source>
        <strain evidence="2">CBS 168.71</strain>
    </source>
</reference>
<sequence>MLFKQSVIAALMAAASLVLALPAPNTINLSVRDEVDYDADYKRSTAEMFVCKRDDNQSLSCLRKKSDGGDESKSANV</sequence>
<dbReference type="Proteomes" id="UP001278766">
    <property type="component" value="Unassembled WGS sequence"/>
</dbReference>
<reference evidence="2" key="1">
    <citation type="journal article" date="2023" name="Mol. Phylogenet. Evol.">
        <title>Genome-scale phylogeny and comparative genomics of the fungal order Sordariales.</title>
        <authorList>
            <person name="Hensen N."/>
            <person name="Bonometti L."/>
            <person name="Westerberg I."/>
            <person name="Brannstrom I.O."/>
            <person name="Guillou S."/>
            <person name="Cros-Aarteil S."/>
            <person name="Calhoun S."/>
            <person name="Haridas S."/>
            <person name="Kuo A."/>
            <person name="Mondo S."/>
            <person name="Pangilinan J."/>
            <person name="Riley R."/>
            <person name="LaButti K."/>
            <person name="Andreopoulos B."/>
            <person name="Lipzen A."/>
            <person name="Chen C."/>
            <person name="Yan M."/>
            <person name="Daum C."/>
            <person name="Ng V."/>
            <person name="Clum A."/>
            <person name="Steindorff A."/>
            <person name="Ohm R.A."/>
            <person name="Martin F."/>
            <person name="Silar P."/>
            <person name="Natvig D.O."/>
            <person name="Lalanne C."/>
            <person name="Gautier V."/>
            <person name="Ament-Velasquez S.L."/>
            <person name="Kruys A."/>
            <person name="Hutchinson M.I."/>
            <person name="Powell A.J."/>
            <person name="Barry K."/>
            <person name="Miller A.N."/>
            <person name="Grigoriev I.V."/>
            <person name="Debuchy R."/>
            <person name="Gladieux P."/>
            <person name="Hiltunen Thoren M."/>
            <person name="Johannesson H."/>
        </authorList>
    </citation>
    <scope>NUCLEOTIDE SEQUENCE</scope>
    <source>
        <strain evidence="2">CBS 168.71</strain>
    </source>
</reference>
<feature type="signal peptide" evidence="1">
    <location>
        <begin position="1"/>
        <end position="20"/>
    </location>
</feature>
<dbReference type="AlphaFoldDB" id="A0AAE0HAL3"/>
<keyword evidence="1" id="KW-0732">Signal</keyword>
<organism evidence="2 3">
    <name type="scientific">Chaetomium fimeti</name>
    <dbReference type="NCBI Taxonomy" id="1854472"/>
    <lineage>
        <taxon>Eukaryota</taxon>
        <taxon>Fungi</taxon>
        <taxon>Dikarya</taxon>
        <taxon>Ascomycota</taxon>
        <taxon>Pezizomycotina</taxon>
        <taxon>Sordariomycetes</taxon>
        <taxon>Sordariomycetidae</taxon>
        <taxon>Sordariales</taxon>
        <taxon>Chaetomiaceae</taxon>
        <taxon>Chaetomium</taxon>
    </lineage>
</organism>
<gene>
    <name evidence="2" type="ORF">B0H64DRAFT_444326</name>
</gene>
<feature type="chain" id="PRO_5042200978" evidence="1">
    <location>
        <begin position="21"/>
        <end position="77"/>
    </location>
</feature>
<name>A0AAE0HAL3_9PEZI</name>
<accession>A0AAE0HAL3</accession>
<keyword evidence="3" id="KW-1185">Reference proteome</keyword>
<dbReference type="EMBL" id="JAUEPN010000006">
    <property type="protein sequence ID" value="KAK3293020.1"/>
    <property type="molecule type" value="Genomic_DNA"/>
</dbReference>
<protein>
    <submittedName>
        <fullName evidence="2">Uncharacterized protein</fullName>
    </submittedName>
</protein>
<dbReference type="RefSeq" id="XP_062656534.1">
    <property type="nucleotide sequence ID" value="XM_062806773.1"/>
</dbReference>
<proteinExistence type="predicted"/>